<feature type="domain" description="DUF4283" evidence="1">
    <location>
        <begin position="2"/>
        <end position="54"/>
    </location>
</feature>
<accession>A0AAV1A0F4</accession>
<sequence>MLAKMWQPGQRMDITKIDEDKFLFQFYHNWDMKRFLQDGSWLFYNFMLAIYKLQFGEDPLSVPLNEVEVWVQIYNLPFGFMSEEVGVLIGDHRDKFVCYDDHNNFAAWRKYMRIKVATNVQHPLEKNWAFDRVEGEKVQLTFKFEKRGTFYFLCGIIGHWRISVRGNNGANRWLRNGRTNEGVSRKDGEGTINNQLNEETSSKASEIITRHAHLLYGRVAIERDPASKKVFLKLTTKKSASSNSWIAFSPTDRGNAPTTVSAKENANGTGQNVITDLAVSLANKMVVRNLGTKTGGAEHSSTLSPKMQLVINDIATPPIFKIQEPTRELPPGTFKVFDNKMFKPICEANNPTAVNFLSLTDG</sequence>
<gene>
    <name evidence="3" type="ORF">VFH_III104760</name>
</gene>
<dbReference type="AlphaFoldDB" id="A0AAV1A0F4"/>
<keyword evidence="4" id="KW-1185">Reference proteome</keyword>
<evidence type="ECO:0000259" key="2">
    <source>
        <dbReference type="Pfam" id="PF14392"/>
    </source>
</evidence>
<feature type="domain" description="Zinc knuckle CX2CX4HX4C" evidence="2">
    <location>
        <begin position="120"/>
        <end position="159"/>
    </location>
</feature>
<evidence type="ECO:0008006" key="5">
    <source>
        <dbReference type="Google" id="ProtNLM"/>
    </source>
</evidence>
<dbReference type="Pfam" id="PF14392">
    <property type="entry name" value="zf-CCHC_4"/>
    <property type="match status" value="1"/>
</dbReference>
<name>A0AAV1A0F4_VICFA</name>
<evidence type="ECO:0000313" key="3">
    <source>
        <dbReference type="EMBL" id="CAI8603841.1"/>
    </source>
</evidence>
<dbReference type="InterPro" id="IPR040256">
    <property type="entry name" value="At4g02000-like"/>
</dbReference>
<dbReference type="InterPro" id="IPR025558">
    <property type="entry name" value="DUF4283"/>
</dbReference>
<reference evidence="3 4" key="1">
    <citation type="submission" date="2023-01" db="EMBL/GenBank/DDBJ databases">
        <authorList>
            <person name="Kreplak J."/>
        </authorList>
    </citation>
    <scope>NUCLEOTIDE SEQUENCE [LARGE SCALE GENOMIC DNA]</scope>
</reference>
<evidence type="ECO:0000313" key="4">
    <source>
        <dbReference type="Proteomes" id="UP001157006"/>
    </source>
</evidence>
<dbReference type="PANTHER" id="PTHR31286">
    <property type="entry name" value="GLYCINE-RICH CELL WALL STRUCTURAL PROTEIN 1.8-LIKE"/>
    <property type="match status" value="1"/>
</dbReference>
<dbReference type="SUPFAM" id="SSF49503">
    <property type="entry name" value="Cupredoxins"/>
    <property type="match status" value="1"/>
</dbReference>
<dbReference type="Pfam" id="PF14111">
    <property type="entry name" value="DUF4283"/>
    <property type="match status" value="1"/>
</dbReference>
<organism evidence="3 4">
    <name type="scientific">Vicia faba</name>
    <name type="common">Broad bean</name>
    <name type="synonym">Faba vulgaris</name>
    <dbReference type="NCBI Taxonomy" id="3906"/>
    <lineage>
        <taxon>Eukaryota</taxon>
        <taxon>Viridiplantae</taxon>
        <taxon>Streptophyta</taxon>
        <taxon>Embryophyta</taxon>
        <taxon>Tracheophyta</taxon>
        <taxon>Spermatophyta</taxon>
        <taxon>Magnoliopsida</taxon>
        <taxon>eudicotyledons</taxon>
        <taxon>Gunneridae</taxon>
        <taxon>Pentapetalae</taxon>
        <taxon>rosids</taxon>
        <taxon>fabids</taxon>
        <taxon>Fabales</taxon>
        <taxon>Fabaceae</taxon>
        <taxon>Papilionoideae</taxon>
        <taxon>50 kb inversion clade</taxon>
        <taxon>NPAAA clade</taxon>
        <taxon>Hologalegina</taxon>
        <taxon>IRL clade</taxon>
        <taxon>Fabeae</taxon>
        <taxon>Vicia</taxon>
    </lineage>
</organism>
<evidence type="ECO:0000259" key="1">
    <source>
        <dbReference type="Pfam" id="PF14111"/>
    </source>
</evidence>
<proteinExistence type="predicted"/>
<protein>
    <recommendedName>
        <fullName evidence="5">DUF4283 domain-containing protein</fullName>
    </recommendedName>
</protein>
<dbReference type="Proteomes" id="UP001157006">
    <property type="component" value="Chromosome 3"/>
</dbReference>
<dbReference type="InterPro" id="IPR025836">
    <property type="entry name" value="Zn_knuckle_CX2CX4HX4C"/>
</dbReference>
<dbReference type="PANTHER" id="PTHR31286:SF153">
    <property type="entry name" value="DUF4283 DOMAIN PROTEIN"/>
    <property type="match status" value="1"/>
</dbReference>
<dbReference type="EMBL" id="OX451738">
    <property type="protein sequence ID" value="CAI8603841.1"/>
    <property type="molecule type" value="Genomic_DNA"/>
</dbReference>
<dbReference type="InterPro" id="IPR008972">
    <property type="entry name" value="Cupredoxin"/>
</dbReference>